<feature type="compositionally biased region" description="Polar residues" evidence="1">
    <location>
        <begin position="266"/>
        <end position="277"/>
    </location>
</feature>
<feature type="region of interest" description="Disordered" evidence="1">
    <location>
        <begin position="546"/>
        <end position="587"/>
    </location>
</feature>
<dbReference type="RefSeq" id="XP_070139955.1">
    <property type="nucleotide sequence ID" value="XM_070283854.1"/>
</dbReference>
<protein>
    <submittedName>
        <fullName evidence="3">Uncharacterized protein</fullName>
    </submittedName>
</protein>
<gene>
    <name evidence="3" type="primary">LOC138927984</name>
</gene>
<accession>A0ABM4GB62</accession>
<evidence type="ECO:0000256" key="1">
    <source>
        <dbReference type="SAM" id="MobiDB-lite"/>
    </source>
</evidence>
<proteinExistence type="predicted"/>
<feature type="region of interest" description="Disordered" evidence="1">
    <location>
        <begin position="260"/>
        <end position="286"/>
    </location>
</feature>
<dbReference type="GeneID" id="138927984"/>
<organism evidence="2 3">
    <name type="scientific">Drosophila kikkawai</name>
    <name type="common">Fruit fly</name>
    <dbReference type="NCBI Taxonomy" id="30033"/>
    <lineage>
        <taxon>Eukaryota</taxon>
        <taxon>Metazoa</taxon>
        <taxon>Ecdysozoa</taxon>
        <taxon>Arthropoda</taxon>
        <taxon>Hexapoda</taxon>
        <taxon>Insecta</taxon>
        <taxon>Pterygota</taxon>
        <taxon>Neoptera</taxon>
        <taxon>Endopterygota</taxon>
        <taxon>Diptera</taxon>
        <taxon>Brachycera</taxon>
        <taxon>Muscomorpha</taxon>
        <taxon>Ephydroidea</taxon>
        <taxon>Drosophilidae</taxon>
        <taxon>Drosophila</taxon>
        <taxon>Sophophora</taxon>
    </lineage>
</organism>
<evidence type="ECO:0000313" key="3">
    <source>
        <dbReference type="RefSeq" id="XP_070139955.1"/>
    </source>
</evidence>
<feature type="compositionally biased region" description="Low complexity" evidence="1">
    <location>
        <begin position="120"/>
        <end position="135"/>
    </location>
</feature>
<keyword evidence="2" id="KW-1185">Reference proteome</keyword>
<feature type="region of interest" description="Disordered" evidence="1">
    <location>
        <begin position="88"/>
        <end position="135"/>
    </location>
</feature>
<dbReference type="Proteomes" id="UP001652661">
    <property type="component" value="Chromosome 2L"/>
</dbReference>
<feature type="compositionally biased region" description="Low complexity" evidence="1">
    <location>
        <begin position="546"/>
        <end position="565"/>
    </location>
</feature>
<sequence length="587" mass="63911">MDIENTLKALNLDFMHTYTELDKSDSNDTILNDQLPQLVSLDDGISSATGSLKSAVYSYSNGVQTMFDFNAATSHLDKHLQYMHNQAQLSAPAPADPKPMEDKRSSTPDTGFASRDTNISLSRRSSQKSSYSPQESFHFPLKGEALFSAPPVVMTGGYTSLKDELAYERFGNGATKQMLASASPIKSGLNASSGSVYMGSKGYRQRSTSFNESFHPISPVLSEPQRERGVIQRQVRLEHQAPLPRRSASYKPRSIRARTLRRLSYNPMTLDSSSSSGEEPVKPSLARSECDIRARVAASSNASLGRRRRAGLNRQVQSACHDEREAVISPRQIYGSNSSIKSAPHYNLGGQRRSFHRGGGGVPGGGYEQFQYDERIYDFGGRGPGNNYNMAHASYLSTTQKPSYILNGAEMPGSGSGSSSAASSAVQQATYRPDGGTALQRPMSGGAALHEFDISRLTGKSPTSTNFVGSSPEELKQRQLSMGSLLTPTGKMAKPKRPTEFHWPEKIHASAVKQHEMHWRQMQHQQQPQHHQQQLATAVIISAGAAGGAVAARRSSDSSSSSSTESGDEFQFRREFVAPRIPPSPAP</sequence>
<name>A0ABM4GB62_DROKI</name>
<evidence type="ECO:0000313" key="2">
    <source>
        <dbReference type="Proteomes" id="UP001652661"/>
    </source>
</evidence>
<reference evidence="2" key="1">
    <citation type="submission" date="2025-05" db="UniProtKB">
        <authorList>
            <consortium name="RefSeq"/>
        </authorList>
    </citation>
    <scope>NUCLEOTIDE SEQUENCE [LARGE SCALE GENOMIC DNA]</scope>
    <source>
        <strain evidence="2">14028-0561.14</strain>
    </source>
</reference>
<reference evidence="3" key="2">
    <citation type="submission" date="2025-08" db="UniProtKB">
        <authorList>
            <consortium name="RefSeq"/>
        </authorList>
    </citation>
    <scope>IDENTIFICATION</scope>
    <source>
        <strain evidence="3">14028-0561.14</strain>
        <tissue evidence="3">Whole fly</tissue>
    </source>
</reference>